<evidence type="ECO:0000313" key="1">
    <source>
        <dbReference type="EMBL" id="RXH56276.1"/>
    </source>
</evidence>
<accession>A0A4Q0T406</accession>
<comment type="caution">
    <text evidence="1">The sequence shown here is derived from an EMBL/GenBank/DDBJ whole genome shotgun (WGS) entry which is preliminary data.</text>
</comment>
<proteinExistence type="predicted"/>
<organism evidence="1 2">
    <name type="scientific">Granulicella sibirica</name>
    <dbReference type="NCBI Taxonomy" id="2479048"/>
    <lineage>
        <taxon>Bacteria</taxon>
        <taxon>Pseudomonadati</taxon>
        <taxon>Acidobacteriota</taxon>
        <taxon>Terriglobia</taxon>
        <taxon>Terriglobales</taxon>
        <taxon>Acidobacteriaceae</taxon>
        <taxon>Granulicella</taxon>
    </lineage>
</organism>
<evidence type="ECO:0000313" key="2">
    <source>
        <dbReference type="Proteomes" id="UP000289437"/>
    </source>
</evidence>
<dbReference type="EMBL" id="RDSM01000002">
    <property type="protein sequence ID" value="RXH56276.1"/>
    <property type="molecule type" value="Genomic_DNA"/>
</dbReference>
<reference evidence="1 2" key="1">
    <citation type="submission" date="2018-11" db="EMBL/GenBank/DDBJ databases">
        <authorList>
            <person name="Mardanov A.V."/>
            <person name="Ravin N.V."/>
            <person name="Dedysh S.N."/>
        </authorList>
    </citation>
    <scope>NUCLEOTIDE SEQUENCE [LARGE SCALE GENOMIC DNA]</scope>
    <source>
        <strain evidence="1 2">AF10</strain>
    </source>
</reference>
<sequence>MRSPLTEAPAIEIESVSKTGEEILPSTPDMIRSPTFTN</sequence>
<keyword evidence="2" id="KW-1185">Reference proteome</keyword>
<protein>
    <submittedName>
        <fullName evidence="1">Uncharacterized protein</fullName>
    </submittedName>
</protein>
<gene>
    <name evidence="1" type="ORF">GRAN_3133</name>
</gene>
<dbReference type="Proteomes" id="UP000289437">
    <property type="component" value="Unassembled WGS sequence"/>
</dbReference>
<dbReference type="AlphaFoldDB" id="A0A4Q0T406"/>
<name>A0A4Q0T406_9BACT</name>
<reference evidence="2" key="2">
    <citation type="submission" date="2019-02" db="EMBL/GenBank/DDBJ databases">
        <title>Granulicella sibirica sp. nov., a psychrotolerant acidobacterium isolated from an organic soil layer in forested tundra, West Siberia.</title>
        <authorList>
            <person name="Oshkin I.Y."/>
            <person name="Kulichevskaya I.S."/>
            <person name="Rijpstra W.I.C."/>
            <person name="Sinninghe Damste J.S."/>
            <person name="Rakitin A.L."/>
            <person name="Ravin N.V."/>
            <person name="Dedysh S.N."/>
        </authorList>
    </citation>
    <scope>NUCLEOTIDE SEQUENCE [LARGE SCALE GENOMIC DNA]</scope>
    <source>
        <strain evidence="2">AF10</strain>
    </source>
</reference>